<dbReference type="PANTHER" id="PTHR46006:SF8">
    <property type="entry name" value="DH DOMAIN-CONTAINING PROTEIN"/>
    <property type="match status" value="1"/>
</dbReference>
<organism evidence="6 7">
    <name type="scientific">Batillaria attramentaria</name>
    <dbReference type="NCBI Taxonomy" id="370345"/>
    <lineage>
        <taxon>Eukaryota</taxon>
        <taxon>Metazoa</taxon>
        <taxon>Spiralia</taxon>
        <taxon>Lophotrochozoa</taxon>
        <taxon>Mollusca</taxon>
        <taxon>Gastropoda</taxon>
        <taxon>Caenogastropoda</taxon>
        <taxon>Sorbeoconcha</taxon>
        <taxon>Cerithioidea</taxon>
        <taxon>Batillariidae</taxon>
        <taxon>Batillaria</taxon>
    </lineage>
</organism>
<evidence type="ECO:0000259" key="4">
    <source>
        <dbReference type="PROSITE" id="PS50003"/>
    </source>
</evidence>
<protein>
    <recommendedName>
        <fullName evidence="8">Rho guanine nucleotide exchange factor 3</fullName>
    </recommendedName>
</protein>
<dbReference type="SUPFAM" id="SSF48065">
    <property type="entry name" value="DBL homology domain (DH-domain)"/>
    <property type="match status" value="1"/>
</dbReference>
<evidence type="ECO:0000256" key="2">
    <source>
        <dbReference type="ARBA" id="ARBA00022490"/>
    </source>
</evidence>
<proteinExistence type="predicted"/>
<feature type="domain" description="DH" evidence="5">
    <location>
        <begin position="168"/>
        <end position="350"/>
    </location>
</feature>
<dbReference type="CDD" id="cd00160">
    <property type="entry name" value="RhoGEF"/>
    <property type="match status" value="1"/>
</dbReference>
<keyword evidence="2" id="KW-0963">Cytoplasm</keyword>
<name>A0ABD0JHL8_9CAEN</name>
<dbReference type="InterPro" id="IPR055251">
    <property type="entry name" value="SOS1_NGEF_PH"/>
</dbReference>
<feature type="region of interest" description="Disordered" evidence="3">
    <location>
        <begin position="104"/>
        <end position="144"/>
    </location>
</feature>
<evidence type="ECO:0008006" key="8">
    <source>
        <dbReference type="Google" id="ProtNLM"/>
    </source>
</evidence>
<keyword evidence="7" id="KW-1185">Reference proteome</keyword>
<dbReference type="SMART" id="SM00325">
    <property type="entry name" value="RhoGEF"/>
    <property type="match status" value="1"/>
</dbReference>
<evidence type="ECO:0000313" key="6">
    <source>
        <dbReference type="EMBL" id="KAK7474151.1"/>
    </source>
</evidence>
<evidence type="ECO:0000259" key="5">
    <source>
        <dbReference type="PROSITE" id="PS50010"/>
    </source>
</evidence>
<dbReference type="Pfam" id="PF00621">
    <property type="entry name" value="RhoGEF"/>
    <property type="match status" value="1"/>
</dbReference>
<sequence length="506" mass="57010">MCTVDVMCGGGVNAGNWHQLLRLRQTEEKLVSAVWNWKLHVPVCGRSFSLRMRCRSGRSAVSMDSGASEVKLLRASCDSLSPACESTKSKRSILRVSSLVNLLSPSKPQKQKERRSSFKIPSSPAPRQCVSPYKTPSPSPAKRRMTRTWSDMMAGDSSVSRMTHQDIKRQEAIYELYQGEADLVEDLQNVKKLYRDSMLTLHLCSAGELEQIFGPIDDLIPVHEDLASRLQQQRQTDGTTQGVGQQLLDWVPQLKVYIDFCANQVFGKALLDEKRNDPAVDDFLQRCQESPFSRKLDLWGLLDGARGRFVKYPLLIKAILKQTPPDHEDATLLESALEQLDKVIQMADKQAGRSECLFYKSRLTYIYDEQRIPEIEESQALICRGTVKNNKGSKLQLFLFERAAVVARSTSQGLQVYRQPIPVSQLVVEDLPDGEIRIGSFRSAFGQGQTARNVFRISFTDSSLGQAHTLMANDEHDKRQWMQSCQSVTSHIIRVGPSVDKNSDKK</sequence>
<dbReference type="PANTHER" id="PTHR46006">
    <property type="entry name" value="RHO GUANINE NUCLEOTIDE EXCHANGE FACTOR AT 64C, ISOFORM A"/>
    <property type="match status" value="1"/>
</dbReference>
<evidence type="ECO:0000256" key="1">
    <source>
        <dbReference type="ARBA" id="ARBA00004496"/>
    </source>
</evidence>
<reference evidence="6 7" key="1">
    <citation type="journal article" date="2023" name="Sci. Data">
        <title>Genome assembly of the Korean intertidal mud-creeper Batillaria attramentaria.</title>
        <authorList>
            <person name="Patra A.K."/>
            <person name="Ho P.T."/>
            <person name="Jun S."/>
            <person name="Lee S.J."/>
            <person name="Kim Y."/>
            <person name="Won Y.J."/>
        </authorList>
    </citation>
    <scope>NUCLEOTIDE SEQUENCE [LARGE SCALE GENOMIC DNA]</scope>
    <source>
        <strain evidence="6">Wonlab-2016</strain>
    </source>
</reference>
<dbReference type="Proteomes" id="UP001519460">
    <property type="component" value="Unassembled WGS sequence"/>
</dbReference>
<comment type="caution">
    <text evidence="6">The sequence shown here is derived from an EMBL/GenBank/DDBJ whole genome shotgun (WGS) entry which is preliminary data.</text>
</comment>
<evidence type="ECO:0000313" key="7">
    <source>
        <dbReference type="Proteomes" id="UP001519460"/>
    </source>
</evidence>
<feature type="domain" description="PH" evidence="4">
    <location>
        <begin position="330"/>
        <end position="490"/>
    </location>
</feature>
<dbReference type="InterPro" id="IPR051480">
    <property type="entry name" value="Endocytic_GEF_Adapter"/>
</dbReference>
<dbReference type="Pfam" id="PF22697">
    <property type="entry name" value="SOS1_NGEF_PH"/>
    <property type="match status" value="1"/>
</dbReference>
<dbReference type="PROSITE" id="PS50003">
    <property type="entry name" value="PH_DOMAIN"/>
    <property type="match status" value="1"/>
</dbReference>
<accession>A0ABD0JHL8</accession>
<dbReference type="SUPFAM" id="SSF50729">
    <property type="entry name" value="PH domain-like"/>
    <property type="match status" value="1"/>
</dbReference>
<dbReference type="InterPro" id="IPR001849">
    <property type="entry name" value="PH_domain"/>
</dbReference>
<dbReference type="PROSITE" id="PS50010">
    <property type="entry name" value="DH_2"/>
    <property type="match status" value="1"/>
</dbReference>
<dbReference type="EMBL" id="JACVVK020000446">
    <property type="protein sequence ID" value="KAK7474151.1"/>
    <property type="molecule type" value="Genomic_DNA"/>
</dbReference>
<evidence type="ECO:0000256" key="3">
    <source>
        <dbReference type="SAM" id="MobiDB-lite"/>
    </source>
</evidence>
<dbReference type="InterPro" id="IPR011993">
    <property type="entry name" value="PH-like_dom_sf"/>
</dbReference>
<dbReference type="SMART" id="SM00233">
    <property type="entry name" value="PH"/>
    <property type="match status" value="1"/>
</dbReference>
<dbReference type="Gene3D" id="1.20.900.10">
    <property type="entry name" value="Dbl homology (DH) domain"/>
    <property type="match status" value="1"/>
</dbReference>
<dbReference type="InterPro" id="IPR000219">
    <property type="entry name" value="DH_dom"/>
</dbReference>
<dbReference type="InterPro" id="IPR035899">
    <property type="entry name" value="DBL_dom_sf"/>
</dbReference>
<gene>
    <name evidence="6" type="ORF">BaRGS_00034611</name>
</gene>
<dbReference type="Gene3D" id="2.30.29.30">
    <property type="entry name" value="Pleckstrin-homology domain (PH domain)/Phosphotyrosine-binding domain (PTB)"/>
    <property type="match status" value="1"/>
</dbReference>
<dbReference type="GO" id="GO:0005737">
    <property type="term" value="C:cytoplasm"/>
    <property type="evidence" value="ECO:0007669"/>
    <property type="project" value="UniProtKB-SubCell"/>
</dbReference>
<comment type="subcellular location">
    <subcellularLocation>
        <location evidence="1">Cytoplasm</location>
    </subcellularLocation>
</comment>
<dbReference type="AlphaFoldDB" id="A0ABD0JHL8"/>